<sequence>MATSPRVVWSGWCWESSPASASLRPPYGLAAAEAGNSGVCGATLIPLMELGIPGDVITAVILGTFTLHGLPPGPLLFTQHQSELAPLFWGLILSTPLLFGLVAIRGFSRLSLLPEWALYPAIVTTALFGVYSLQASIFDIQLALITGLAGLTMRQIDLPTTPLLIAFILGPLIEENLRRALLLSQGTLEIFIHSPFVWGCVAATLLLCFWLAIQHHPWLGKRPAMHSGDRPGSAAEKKQTM</sequence>
<evidence type="ECO:0000313" key="3">
    <source>
        <dbReference type="EMBL" id="USF88408.1"/>
    </source>
</evidence>
<keyword evidence="1" id="KW-0472">Membrane</keyword>
<dbReference type="AlphaFoldDB" id="A0A9J7A0R4"/>
<proteinExistence type="predicted"/>
<gene>
    <name evidence="3" type="ORF">L0Y14_03995</name>
</gene>
<keyword evidence="4" id="KW-1185">Reference proteome</keyword>
<name>A0A9J7A0R4_9GAMM</name>
<dbReference type="KEGG" id="eps:L0Y14_03995"/>
<dbReference type="Pfam" id="PF01970">
    <property type="entry name" value="TctA"/>
    <property type="match status" value="1"/>
</dbReference>
<feature type="domain" description="DUF112" evidence="2">
    <location>
        <begin position="26"/>
        <end position="164"/>
    </location>
</feature>
<feature type="transmembrane region" description="Helical" evidence="1">
    <location>
        <begin position="84"/>
        <end position="104"/>
    </location>
</feature>
<dbReference type="InterPro" id="IPR002823">
    <property type="entry name" value="DUF112_TM"/>
</dbReference>
<dbReference type="PANTHER" id="PTHR35342:SF5">
    <property type="entry name" value="TRICARBOXYLIC TRANSPORT PROTEIN"/>
    <property type="match status" value="1"/>
</dbReference>
<keyword evidence="1" id="KW-0812">Transmembrane</keyword>
<protein>
    <submittedName>
        <fullName evidence="3">Tripartite tricarboxylate transporter permease</fullName>
    </submittedName>
</protein>
<evidence type="ECO:0000313" key="4">
    <source>
        <dbReference type="Proteomes" id="UP001056649"/>
    </source>
</evidence>
<dbReference type="PANTHER" id="PTHR35342">
    <property type="entry name" value="TRICARBOXYLIC TRANSPORT PROTEIN"/>
    <property type="match status" value="1"/>
</dbReference>
<keyword evidence="1" id="KW-1133">Transmembrane helix</keyword>
<feature type="transmembrane region" description="Helical" evidence="1">
    <location>
        <begin position="116"/>
        <end position="144"/>
    </location>
</feature>
<feature type="transmembrane region" description="Helical" evidence="1">
    <location>
        <begin position="193"/>
        <end position="213"/>
    </location>
</feature>
<evidence type="ECO:0000259" key="2">
    <source>
        <dbReference type="Pfam" id="PF01970"/>
    </source>
</evidence>
<reference evidence="3" key="1">
    <citation type="journal article" date="2022" name="Mol. Ecol. Resour.">
        <title>The complete and closed genome of the facultative generalist Candidatus Endoriftia persephone from deep-sea hydrothermal vents.</title>
        <authorList>
            <person name="de Oliveira A.L."/>
            <person name="Srivastava A."/>
            <person name="Espada-Hinojosa S."/>
            <person name="Bright M."/>
        </authorList>
    </citation>
    <scope>NUCLEOTIDE SEQUENCE</scope>
    <source>
        <strain evidence="3">Tica-EPR-9o50.N</strain>
    </source>
</reference>
<accession>A0A9J7A0R4</accession>
<feature type="transmembrane region" description="Helical" evidence="1">
    <location>
        <begin position="56"/>
        <end position="77"/>
    </location>
</feature>
<dbReference type="Proteomes" id="UP001056649">
    <property type="component" value="Chromosome"/>
</dbReference>
<evidence type="ECO:0000256" key="1">
    <source>
        <dbReference type="SAM" id="Phobius"/>
    </source>
</evidence>
<dbReference type="EMBL" id="CP090569">
    <property type="protein sequence ID" value="USF88408.1"/>
    <property type="molecule type" value="Genomic_DNA"/>
</dbReference>
<organism evidence="3 4">
    <name type="scientific">Candidatus Endoriftia persephonae</name>
    <dbReference type="NCBI Taxonomy" id="393765"/>
    <lineage>
        <taxon>Bacteria</taxon>
        <taxon>Pseudomonadati</taxon>
        <taxon>Pseudomonadota</taxon>
        <taxon>Gammaproteobacteria</taxon>
        <taxon>Chromatiales</taxon>
        <taxon>Sedimenticolaceae</taxon>
        <taxon>Candidatus Endoriftia</taxon>
    </lineage>
</organism>